<evidence type="ECO:0000259" key="9">
    <source>
        <dbReference type="PROSITE" id="PS50850"/>
    </source>
</evidence>
<feature type="domain" description="Major facilitator superfamily (MFS) profile" evidence="9">
    <location>
        <begin position="20"/>
        <end position="433"/>
    </location>
</feature>
<gene>
    <name evidence="10" type="ORF">GCM10023167_19200</name>
</gene>
<feature type="transmembrane region" description="Helical" evidence="8">
    <location>
        <begin position="337"/>
        <end position="361"/>
    </location>
</feature>
<feature type="transmembrane region" description="Helical" evidence="8">
    <location>
        <begin position="57"/>
        <end position="81"/>
    </location>
</feature>
<feature type="transmembrane region" description="Helical" evidence="8">
    <location>
        <begin position="403"/>
        <end position="424"/>
    </location>
</feature>
<feature type="transmembrane region" description="Helical" evidence="8">
    <location>
        <begin position="282"/>
        <end position="303"/>
    </location>
</feature>
<dbReference type="PANTHER" id="PTHR43045">
    <property type="entry name" value="SHIKIMATE TRANSPORTER"/>
    <property type="match status" value="1"/>
</dbReference>
<feature type="compositionally biased region" description="Low complexity" evidence="7">
    <location>
        <begin position="439"/>
        <end position="456"/>
    </location>
</feature>
<sequence length="462" mass="48288">MTSTPARTAEAAPRSAVRRVALASGIGNAIELYDFIIYGLASAIVFNQVFFVTEDPLVGTLIAFLTMGAGFLSRPLGGLVFGHFGDRLGRKSMLVITLTATGVCTFLIGLVPATAEIGLAAPFIVLALRLLQGFFMGGEQGGAFVMVTEHAPAGTKSFYGGWATGGSPLGSILGTLSFTLAASATGDAFLDWGWRLPFFASAVLVLVGLYIRLRLDESPEFTALERTDSTAAAPLVEVVGTAGMFVLAGILLNMGFNLTIFIINTFSMAFGTEALGMERSTILTAGLIGSAVHLVTCLTAAYLGDRLGMTRVMGIGTVLLIAWAFPFFWFFSSATATGATIAIVGGYAFAGIVWGPMAYWFTALFAPRFRYSGVSVSFQVGAVLGGGLSPSVSTWLLQISDGATWPISVYLVIGGLLALIGLTMGRTRIAQMQRPAVGQAAGQPPALQSSAQQPSAHRPSAQ</sequence>
<evidence type="ECO:0000256" key="1">
    <source>
        <dbReference type="ARBA" id="ARBA00004651"/>
    </source>
</evidence>
<comment type="caution">
    <text evidence="10">The sequence shown here is derived from an EMBL/GenBank/DDBJ whole genome shotgun (WGS) entry which is preliminary data.</text>
</comment>
<feature type="transmembrane region" description="Helical" evidence="8">
    <location>
        <begin position="373"/>
        <end position="397"/>
    </location>
</feature>
<evidence type="ECO:0000256" key="5">
    <source>
        <dbReference type="ARBA" id="ARBA00022989"/>
    </source>
</evidence>
<feature type="region of interest" description="Disordered" evidence="7">
    <location>
        <begin position="439"/>
        <end position="462"/>
    </location>
</feature>
<evidence type="ECO:0000256" key="7">
    <source>
        <dbReference type="SAM" id="MobiDB-lite"/>
    </source>
</evidence>
<dbReference type="Pfam" id="PF07690">
    <property type="entry name" value="MFS_1"/>
    <property type="match status" value="1"/>
</dbReference>
<keyword evidence="3" id="KW-1003">Cell membrane</keyword>
<dbReference type="PANTHER" id="PTHR43045:SF1">
    <property type="entry name" value="SHIKIMATE TRANSPORTER"/>
    <property type="match status" value="1"/>
</dbReference>
<feature type="transmembrane region" description="Helical" evidence="8">
    <location>
        <begin position="194"/>
        <end position="213"/>
    </location>
</feature>
<accession>A0ABP8JJC7</accession>
<dbReference type="SUPFAM" id="SSF103473">
    <property type="entry name" value="MFS general substrate transporter"/>
    <property type="match status" value="1"/>
</dbReference>
<feature type="transmembrane region" description="Helical" evidence="8">
    <location>
        <begin position="117"/>
        <end position="137"/>
    </location>
</feature>
<feature type="transmembrane region" description="Helical" evidence="8">
    <location>
        <begin position="32"/>
        <end position="51"/>
    </location>
</feature>
<dbReference type="InterPro" id="IPR020846">
    <property type="entry name" value="MFS_dom"/>
</dbReference>
<evidence type="ECO:0000313" key="11">
    <source>
        <dbReference type="Proteomes" id="UP001500642"/>
    </source>
</evidence>
<evidence type="ECO:0000256" key="4">
    <source>
        <dbReference type="ARBA" id="ARBA00022692"/>
    </source>
</evidence>
<dbReference type="EMBL" id="BAABGL010000014">
    <property type="protein sequence ID" value="GAA4391696.1"/>
    <property type="molecule type" value="Genomic_DNA"/>
</dbReference>
<dbReference type="Gene3D" id="1.20.1250.20">
    <property type="entry name" value="MFS general substrate transporter like domains"/>
    <property type="match status" value="2"/>
</dbReference>
<reference evidence="11" key="1">
    <citation type="journal article" date="2019" name="Int. J. Syst. Evol. Microbiol.">
        <title>The Global Catalogue of Microorganisms (GCM) 10K type strain sequencing project: providing services to taxonomists for standard genome sequencing and annotation.</title>
        <authorList>
            <consortium name="The Broad Institute Genomics Platform"/>
            <consortium name="The Broad Institute Genome Sequencing Center for Infectious Disease"/>
            <person name="Wu L."/>
            <person name="Ma J."/>
        </authorList>
    </citation>
    <scope>NUCLEOTIDE SEQUENCE [LARGE SCALE GENOMIC DNA]</scope>
    <source>
        <strain evidence="11">JCM 17808</strain>
    </source>
</reference>
<keyword evidence="2" id="KW-0813">Transport</keyword>
<feature type="transmembrane region" description="Helical" evidence="8">
    <location>
        <begin position="93"/>
        <end position="111"/>
    </location>
</feature>
<keyword evidence="6 8" id="KW-0472">Membrane</keyword>
<keyword evidence="11" id="KW-1185">Reference proteome</keyword>
<dbReference type="InterPro" id="IPR011701">
    <property type="entry name" value="MFS"/>
</dbReference>
<keyword evidence="4 8" id="KW-0812">Transmembrane</keyword>
<evidence type="ECO:0000256" key="3">
    <source>
        <dbReference type="ARBA" id="ARBA00022475"/>
    </source>
</evidence>
<feature type="transmembrane region" description="Helical" evidence="8">
    <location>
        <begin position="158"/>
        <end position="182"/>
    </location>
</feature>
<organism evidence="10 11">
    <name type="scientific">Brevibacterium pityocampae</name>
    <dbReference type="NCBI Taxonomy" id="506594"/>
    <lineage>
        <taxon>Bacteria</taxon>
        <taxon>Bacillati</taxon>
        <taxon>Actinomycetota</taxon>
        <taxon>Actinomycetes</taxon>
        <taxon>Micrococcales</taxon>
        <taxon>Brevibacteriaceae</taxon>
        <taxon>Brevibacterium</taxon>
    </lineage>
</organism>
<dbReference type="RefSeq" id="WP_345031675.1">
    <property type="nucleotide sequence ID" value="NZ_BAABGL010000014.1"/>
</dbReference>
<evidence type="ECO:0000256" key="6">
    <source>
        <dbReference type="ARBA" id="ARBA00023136"/>
    </source>
</evidence>
<dbReference type="InterPro" id="IPR036259">
    <property type="entry name" value="MFS_trans_sf"/>
</dbReference>
<evidence type="ECO:0000256" key="8">
    <source>
        <dbReference type="SAM" id="Phobius"/>
    </source>
</evidence>
<dbReference type="Proteomes" id="UP001500642">
    <property type="component" value="Unassembled WGS sequence"/>
</dbReference>
<dbReference type="PROSITE" id="PS50850">
    <property type="entry name" value="MFS"/>
    <property type="match status" value="1"/>
</dbReference>
<name>A0ABP8JJC7_9MICO</name>
<feature type="transmembrane region" description="Helical" evidence="8">
    <location>
        <begin position="234"/>
        <end position="262"/>
    </location>
</feature>
<feature type="transmembrane region" description="Helical" evidence="8">
    <location>
        <begin position="312"/>
        <end position="331"/>
    </location>
</feature>
<comment type="subcellular location">
    <subcellularLocation>
        <location evidence="1">Cell membrane</location>
        <topology evidence="1">Multi-pass membrane protein</topology>
    </subcellularLocation>
</comment>
<keyword evidence="5 8" id="KW-1133">Transmembrane helix</keyword>
<evidence type="ECO:0000256" key="2">
    <source>
        <dbReference type="ARBA" id="ARBA00022448"/>
    </source>
</evidence>
<evidence type="ECO:0000313" key="10">
    <source>
        <dbReference type="EMBL" id="GAA4391696.1"/>
    </source>
</evidence>
<protein>
    <submittedName>
        <fullName evidence="10">MFS transporter</fullName>
    </submittedName>
</protein>
<proteinExistence type="predicted"/>